<evidence type="ECO:0000313" key="1">
    <source>
        <dbReference type="EMBL" id="JAR87161.1"/>
    </source>
</evidence>
<name>A0A147B8Q9_9ACAR</name>
<evidence type="ECO:0008006" key="2">
    <source>
        <dbReference type="Google" id="ProtNLM"/>
    </source>
</evidence>
<sequence length="174" mass="18764">NVKDIYARAFSKTHENLVTAPMTFLGGIEAGMLQLYEPAKLDGVSMSNVVPLRESSKFLGNIVFRNLLSDGHIKIRGLLNGCNITKLYEEAIYLSGNKQTLGSDVSFSKLFIRGNVHVLGPVNNISLNSLLGGLVNKYTTQVISGPLTFGDKVSVDRLTLKGPINSIDLAAVLA</sequence>
<dbReference type="AlphaFoldDB" id="A0A147B8Q9"/>
<feature type="non-terminal residue" evidence="1">
    <location>
        <position position="174"/>
    </location>
</feature>
<proteinExistence type="predicted"/>
<accession>A0A147B8Q9</accession>
<dbReference type="EMBL" id="GEIB01000862">
    <property type="protein sequence ID" value="JAR87161.1"/>
    <property type="molecule type" value="Transcribed_RNA"/>
</dbReference>
<feature type="non-terminal residue" evidence="1">
    <location>
        <position position="1"/>
    </location>
</feature>
<protein>
    <recommendedName>
        <fullName evidence="2">AsmA-like C-terminal domain-containing protein</fullName>
    </recommendedName>
</protein>
<reference evidence="1" key="1">
    <citation type="submission" date="2016-03" db="EMBL/GenBank/DDBJ databases">
        <title>Gut transcriptome analysis on engorged females of Ornithodoros mimon (Acari: Argasidae) and phylogenetic inferences of soft ticks.</title>
        <authorList>
            <person name="Landulfo G.A."/>
            <person name="Giovanni D."/>
            <person name="Carvalho E."/>
            <person name="Junqueira-de-Azevedo I."/>
            <person name="Patane J."/>
            <person name="Mendoca R."/>
            <person name="Barros-Battesti D."/>
        </authorList>
    </citation>
    <scope>NUCLEOTIDE SEQUENCE</scope>
    <source>
        <strain evidence="1">Females</strain>
        <tissue evidence="1">Gut</tissue>
    </source>
</reference>
<organism evidence="1">
    <name type="scientific">Alectorobius mimon</name>
    <dbReference type="NCBI Taxonomy" id="360319"/>
    <lineage>
        <taxon>Eukaryota</taxon>
        <taxon>Metazoa</taxon>
        <taxon>Ecdysozoa</taxon>
        <taxon>Arthropoda</taxon>
        <taxon>Chelicerata</taxon>
        <taxon>Arachnida</taxon>
        <taxon>Acari</taxon>
        <taxon>Parasitiformes</taxon>
        <taxon>Ixodida</taxon>
        <taxon>Ixodoidea</taxon>
        <taxon>Argasidae</taxon>
        <taxon>Ornithodorinae</taxon>
        <taxon>Alectorobius</taxon>
    </lineage>
</organism>